<dbReference type="Proteomes" id="UP000321571">
    <property type="component" value="Unassembled WGS sequence"/>
</dbReference>
<name>A0A5C8NL06_9ACTN</name>
<feature type="domain" description="Dual OB-containing" evidence="1">
    <location>
        <begin position="5"/>
        <end position="224"/>
    </location>
</feature>
<dbReference type="OrthoDB" id="128352at2"/>
<proteinExistence type="predicted"/>
<organism evidence="2 3">
    <name type="scientific">Aeromicrobium terrae</name>
    <dbReference type="NCBI Taxonomy" id="2498846"/>
    <lineage>
        <taxon>Bacteria</taxon>
        <taxon>Bacillati</taxon>
        <taxon>Actinomycetota</taxon>
        <taxon>Actinomycetes</taxon>
        <taxon>Propionibacteriales</taxon>
        <taxon>Nocardioidaceae</taxon>
        <taxon>Aeromicrobium</taxon>
    </lineage>
</organism>
<protein>
    <recommendedName>
        <fullName evidence="1">Dual OB-containing domain-containing protein</fullName>
    </recommendedName>
</protein>
<reference evidence="2 3" key="1">
    <citation type="submission" date="2019-06" db="EMBL/GenBank/DDBJ databases">
        <title>Aeromicrobium sp. nov., isolated from a maize field.</title>
        <authorList>
            <person name="Lin S.-Y."/>
            <person name="Tsai C.-F."/>
            <person name="Young C.-C."/>
        </authorList>
    </citation>
    <scope>NUCLEOTIDE SEQUENCE [LARGE SCALE GENOMIC DNA]</scope>
    <source>
        <strain evidence="2 3">CC-CFT486</strain>
    </source>
</reference>
<dbReference type="RefSeq" id="WP_147685793.1">
    <property type="nucleotide sequence ID" value="NZ_VDUX01000003.1"/>
</dbReference>
<dbReference type="InterPro" id="IPR054335">
    <property type="entry name" value="DuOB_dom"/>
</dbReference>
<comment type="caution">
    <text evidence="2">The sequence shown here is derived from an EMBL/GenBank/DDBJ whole genome shotgun (WGS) entry which is preliminary data.</text>
</comment>
<sequence>MTEAKRIVILANSRKPPGRCVAGIEIAGAHVGWVRPVGDVYGAGLKPWERRLPDGSEPLPLDVVDFVVARHVPMNCHSENWLVDADRPRRRAGTFSYDDLDQLVSDPDTLWTNDEETLLGLNDLVAESELDEFADSILLLSPQELVLSAQTNRWSEKQELRATFAHRGVSYRFKVTDPVYEDRYLTGEDGEFLVPSAYLTISLGEPWSKPGSEQLYSSKLVAAVIEPNGGSS</sequence>
<keyword evidence="3" id="KW-1185">Reference proteome</keyword>
<evidence type="ECO:0000313" key="2">
    <source>
        <dbReference type="EMBL" id="TXL61481.1"/>
    </source>
</evidence>
<accession>A0A5C8NL06</accession>
<evidence type="ECO:0000259" key="1">
    <source>
        <dbReference type="Pfam" id="PF22557"/>
    </source>
</evidence>
<dbReference type="Pfam" id="PF22557">
    <property type="entry name" value="DuOB"/>
    <property type="match status" value="1"/>
</dbReference>
<gene>
    <name evidence="2" type="ORF">FHP06_08635</name>
</gene>
<dbReference type="EMBL" id="VDUX01000003">
    <property type="protein sequence ID" value="TXL61481.1"/>
    <property type="molecule type" value="Genomic_DNA"/>
</dbReference>
<evidence type="ECO:0000313" key="3">
    <source>
        <dbReference type="Proteomes" id="UP000321571"/>
    </source>
</evidence>
<dbReference type="AlphaFoldDB" id="A0A5C8NL06"/>